<comment type="caution">
    <text evidence="2">The sequence shown here is derived from an EMBL/GenBank/DDBJ whole genome shotgun (WGS) entry which is preliminary data.</text>
</comment>
<dbReference type="EMBL" id="JAXCLA010000001">
    <property type="protein sequence ID" value="MDY0743059.1"/>
    <property type="molecule type" value="Genomic_DNA"/>
</dbReference>
<dbReference type="RefSeq" id="WP_320420892.1">
    <property type="nucleotide sequence ID" value="NZ_JAXCLA010000001.1"/>
</dbReference>
<evidence type="ECO:0008006" key="4">
    <source>
        <dbReference type="Google" id="ProtNLM"/>
    </source>
</evidence>
<protein>
    <recommendedName>
        <fullName evidence="4">Solute-binding protein family 3/N-terminal domain-containing protein</fullName>
    </recommendedName>
</protein>
<keyword evidence="1" id="KW-0732">Signal</keyword>
<organism evidence="2 3">
    <name type="scientific">Roseateles agri</name>
    <dbReference type="NCBI Taxonomy" id="3098619"/>
    <lineage>
        <taxon>Bacteria</taxon>
        <taxon>Pseudomonadati</taxon>
        <taxon>Pseudomonadota</taxon>
        <taxon>Betaproteobacteria</taxon>
        <taxon>Burkholderiales</taxon>
        <taxon>Sphaerotilaceae</taxon>
        <taxon>Roseateles</taxon>
    </lineage>
</organism>
<feature type="signal peptide" evidence="1">
    <location>
        <begin position="1"/>
        <end position="25"/>
    </location>
</feature>
<dbReference type="SUPFAM" id="SSF53850">
    <property type="entry name" value="Periplasmic binding protein-like II"/>
    <property type="match status" value="1"/>
</dbReference>
<gene>
    <name evidence="2" type="ORF">SNE35_01010</name>
</gene>
<dbReference type="Proteomes" id="UP001285263">
    <property type="component" value="Unassembled WGS sequence"/>
</dbReference>
<sequence length="258" mass="28895">MPLRRPLSSLLLFAVATLLAGRSSAAEAAAPLRMLILSSAAMPLAEIRDDQVEAGLLKDLGERIARESEMPLKLVVMPRNRVAEAFEHDQADLYCDTLPEWLPARLQPRLQWSVPVNSNPQYVVSAAPRPAPQLWQQMHGATVVTLLGFEYPKPPELAQGFAEHLWERSDAVTEEAMLRRLLMGRGDFGIVGAQSLNWFLRNNPRARINIGMTLVSEPTRCALTRRAGFPGERVLQAIKRLGDHGELQRLQRNYQPRP</sequence>
<feature type="chain" id="PRO_5047180368" description="Solute-binding protein family 3/N-terminal domain-containing protein" evidence="1">
    <location>
        <begin position="26"/>
        <end position="258"/>
    </location>
</feature>
<accession>A0ABU5D9W8</accession>
<reference evidence="2 3" key="1">
    <citation type="submission" date="2023-11" db="EMBL/GenBank/DDBJ databases">
        <title>Paucibacter sp. nov., isolated from fresh soil in Korea.</title>
        <authorList>
            <person name="Le N.T.T."/>
        </authorList>
    </citation>
    <scope>NUCLEOTIDE SEQUENCE [LARGE SCALE GENOMIC DNA]</scope>
    <source>
        <strain evidence="2 3">R3-3</strain>
    </source>
</reference>
<dbReference type="PANTHER" id="PTHR35936:SF6">
    <property type="entry name" value="AMINO ACID ABC TRANSPORTER SUBSTRATE-BINDING PAAT FAMILY PROTEIN"/>
    <property type="match status" value="1"/>
</dbReference>
<dbReference type="PANTHER" id="PTHR35936">
    <property type="entry name" value="MEMBRANE-BOUND LYTIC MUREIN TRANSGLYCOSYLASE F"/>
    <property type="match status" value="1"/>
</dbReference>
<evidence type="ECO:0000313" key="2">
    <source>
        <dbReference type="EMBL" id="MDY0743059.1"/>
    </source>
</evidence>
<evidence type="ECO:0000313" key="3">
    <source>
        <dbReference type="Proteomes" id="UP001285263"/>
    </source>
</evidence>
<evidence type="ECO:0000256" key="1">
    <source>
        <dbReference type="SAM" id="SignalP"/>
    </source>
</evidence>
<name>A0ABU5D9W8_9BURK</name>
<keyword evidence="3" id="KW-1185">Reference proteome</keyword>
<dbReference type="Gene3D" id="3.40.190.10">
    <property type="entry name" value="Periplasmic binding protein-like II"/>
    <property type="match status" value="2"/>
</dbReference>
<proteinExistence type="predicted"/>